<evidence type="ECO:0000256" key="1">
    <source>
        <dbReference type="SAM" id="MobiDB-lite"/>
    </source>
</evidence>
<sequence>MGKQRGHRSRNANVPGAQSVNPLGNSPDDPKAGEVLSELAQKAKKENTKR</sequence>
<evidence type="ECO:0000313" key="2">
    <source>
        <dbReference type="EMBL" id="MDQ0254662.1"/>
    </source>
</evidence>
<protein>
    <recommendedName>
        <fullName evidence="4">Small, acid-soluble spore protein L</fullName>
    </recommendedName>
</protein>
<gene>
    <name evidence="2" type="ORF">J2S74_002041</name>
</gene>
<feature type="region of interest" description="Disordered" evidence="1">
    <location>
        <begin position="1"/>
        <end position="50"/>
    </location>
</feature>
<name>A0ABT9ZTU4_9BACI</name>
<keyword evidence="3" id="KW-1185">Reference proteome</keyword>
<accession>A0ABT9ZTU4</accession>
<organism evidence="2 3">
    <name type="scientific">Evansella vedderi</name>
    <dbReference type="NCBI Taxonomy" id="38282"/>
    <lineage>
        <taxon>Bacteria</taxon>
        <taxon>Bacillati</taxon>
        <taxon>Bacillota</taxon>
        <taxon>Bacilli</taxon>
        <taxon>Bacillales</taxon>
        <taxon>Bacillaceae</taxon>
        <taxon>Evansella</taxon>
    </lineage>
</organism>
<feature type="compositionally biased region" description="Basic and acidic residues" evidence="1">
    <location>
        <begin position="41"/>
        <end position="50"/>
    </location>
</feature>
<dbReference type="EMBL" id="JAUSUG010000007">
    <property type="protein sequence ID" value="MDQ0254662.1"/>
    <property type="molecule type" value="Genomic_DNA"/>
</dbReference>
<dbReference type="Proteomes" id="UP001230005">
    <property type="component" value="Unassembled WGS sequence"/>
</dbReference>
<evidence type="ECO:0000313" key="3">
    <source>
        <dbReference type="Proteomes" id="UP001230005"/>
    </source>
</evidence>
<reference evidence="2 3" key="1">
    <citation type="submission" date="2023-07" db="EMBL/GenBank/DDBJ databases">
        <title>Genomic Encyclopedia of Type Strains, Phase IV (KMG-IV): sequencing the most valuable type-strain genomes for metagenomic binning, comparative biology and taxonomic classification.</title>
        <authorList>
            <person name="Goeker M."/>
        </authorList>
    </citation>
    <scope>NUCLEOTIDE SEQUENCE [LARGE SCALE GENOMIC DNA]</scope>
    <source>
        <strain evidence="2 3">DSM 9768</strain>
    </source>
</reference>
<evidence type="ECO:0008006" key="4">
    <source>
        <dbReference type="Google" id="ProtNLM"/>
    </source>
</evidence>
<dbReference type="RefSeq" id="WP_307324938.1">
    <property type="nucleotide sequence ID" value="NZ_JAUSUG010000007.1"/>
</dbReference>
<feature type="compositionally biased region" description="Basic residues" evidence="1">
    <location>
        <begin position="1"/>
        <end position="10"/>
    </location>
</feature>
<comment type="caution">
    <text evidence="2">The sequence shown here is derived from an EMBL/GenBank/DDBJ whole genome shotgun (WGS) entry which is preliminary data.</text>
</comment>
<proteinExistence type="predicted"/>